<organism evidence="1 2">
    <name type="scientific">Ktedonospora formicarum</name>
    <dbReference type="NCBI Taxonomy" id="2778364"/>
    <lineage>
        <taxon>Bacteria</taxon>
        <taxon>Bacillati</taxon>
        <taxon>Chloroflexota</taxon>
        <taxon>Ktedonobacteria</taxon>
        <taxon>Ktedonobacterales</taxon>
        <taxon>Ktedonobacteraceae</taxon>
        <taxon>Ktedonospora</taxon>
    </lineage>
</organism>
<dbReference type="EMBL" id="BNJF01000007">
    <property type="protein sequence ID" value="GHO50265.1"/>
    <property type="molecule type" value="Genomic_DNA"/>
</dbReference>
<proteinExistence type="predicted"/>
<gene>
    <name evidence="1" type="ORF">KSX_84280</name>
</gene>
<dbReference type="AlphaFoldDB" id="A0A8J3IBJ7"/>
<reference evidence="1" key="1">
    <citation type="submission" date="2020-10" db="EMBL/GenBank/DDBJ databases">
        <title>Taxonomic study of unclassified bacteria belonging to the class Ktedonobacteria.</title>
        <authorList>
            <person name="Yabe S."/>
            <person name="Wang C.M."/>
            <person name="Zheng Y."/>
            <person name="Sakai Y."/>
            <person name="Cavaletti L."/>
            <person name="Monciardini P."/>
            <person name="Donadio S."/>
        </authorList>
    </citation>
    <scope>NUCLEOTIDE SEQUENCE</scope>
    <source>
        <strain evidence="1">SOSP1-1</strain>
    </source>
</reference>
<evidence type="ECO:0000313" key="2">
    <source>
        <dbReference type="Proteomes" id="UP000612362"/>
    </source>
</evidence>
<protein>
    <submittedName>
        <fullName evidence="1">Uncharacterized protein</fullName>
    </submittedName>
</protein>
<comment type="caution">
    <text evidence="1">The sequence shown here is derived from an EMBL/GenBank/DDBJ whole genome shotgun (WGS) entry which is preliminary data.</text>
</comment>
<sequence length="69" mass="7854">MVTLKPQLYLLYNKREVHKTADRLHCGQERIGSDQEDGRIKKGDMIYAAMSDHHERGVPMLLCASGEIV</sequence>
<name>A0A8J3IBJ7_9CHLR</name>
<accession>A0A8J3IBJ7</accession>
<evidence type="ECO:0000313" key="1">
    <source>
        <dbReference type="EMBL" id="GHO50265.1"/>
    </source>
</evidence>
<dbReference type="Proteomes" id="UP000612362">
    <property type="component" value="Unassembled WGS sequence"/>
</dbReference>
<keyword evidence="2" id="KW-1185">Reference proteome</keyword>